<dbReference type="PANTHER" id="PTHR34413:SF2">
    <property type="entry name" value="PROPHAGE TAIL FIBER ASSEMBLY PROTEIN HOMOLOG TFAE-RELATED"/>
    <property type="match status" value="1"/>
</dbReference>
<sequence length="592" mass="66552">MTLCEWSDNEFLVINNAIPQGKWRTRPYQTEPMECMTDRVTKTITFMKSARVGYTKMLNALTAYHVGHEPTSLLLVQPTVDNAKDYSKEEIAPMLEHVPALKGKVTEATKRDGTNNTLKKFFPGGVMTLVGANSPAGFRRIESRIVLFDEVDGYPLSAGDEGDPITLGKRRADTFPNSKIILGSTPTDEETSKVHSSFLSSDQRYYYVPCPHCSHYQTLRWAGVRWPEGEPHKAHYQCEKCEQPIKHSYKTWMINRGEWRATQPFSGHAGFHISALYSPAANAEWGILAAEFLDAKKDPLKLKGFVNTILGEVWKKTVVKLESDKLYNRRVKYGSMIPDPVVMLTMGVDVQDDRLELEIVGHAPNNINHSITYQVLRGNTQQPEVWQALQKIIQAIYSHPAGHQLHIAGIGIDTGGHSTKAVYEFCSRMPGRVFALKGSSTQGGPLVNRPTKSNLGGVDLFRINTVAFKDTIYNALKNENTEQNYCYFPEDDNVYTLDYFKQLTAERKVLETKNGQSYYRYDCPPGVRNEALDCRVYAMAAYHIINPTTIPLEAIQQAQEKQQARAAPAPTQSAARQSNTNPLLRQSKPRGL</sequence>
<dbReference type="EMBL" id="MDTU01000002">
    <property type="protein sequence ID" value="ODN41567.1"/>
    <property type="molecule type" value="Genomic_DNA"/>
</dbReference>
<keyword evidence="5" id="KW-1185">Reference proteome</keyword>
<evidence type="ECO:0000313" key="5">
    <source>
        <dbReference type="Proteomes" id="UP000094329"/>
    </source>
</evidence>
<comment type="caution">
    <text evidence="4">The sequence shown here is derived from an EMBL/GenBank/DDBJ whole genome shotgun (WGS) entry which is preliminary data.</text>
</comment>
<dbReference type="InterPro" id="IPR046454">
    <property type="entry name" value="GpA_endonuclease"/>
</dbReference>
<dbReference type="HAMAP" id="MF_04144">
    <property type="entry name" value="TERL_LAMBDA"/>
    <property type="match status" value="1"/>
</dbReference>
<evidence type="ECO:0000259" key="3">
    <source>
        <dbReference type="Pfam" id="PF20454"/>
    </source>
</evidence>
<evidence type="ECO:0000313" key="4">
    <source>
        <dbReference type="EMBL" id="ODN41567.1"/>
    </source>
</evidence>
<dbReference type="InterPro" id="IPR046453">
    <property type="entry name" value="GpA_ATPase"/>
</dbReference>
<dbReference type="InterPro" id="IPR051220">
    <property type="entry name" value="TFA_Chaperone"/>
</dbReference>
<feature type="region of interest" description="Disordered" evidence="1">
    <location>
        <begin position="557"/>
        <end position="592"/>
    </location>
</feature>
<gene>
    <name evidence="4" type="ORF">BGC07_15785</name>
</gene>
<feature type="domain" description="Terminase large subunit GpA endonuclease" evidence="3">
    <location>
        <begin position="268"/>
        <end position="548"/>
    </location>
</feature>
<evidence type="ECO:0000259" key="2">
    <source>
        <dbReference type="Pfam" id="PF05876"/>
    </source>
</evidence>
<accession>A0ABX2ZYB0</accession>
<feature type="domain" description="Phage terminase large subunit GpA ATPase" evidence="2">
    <location>
        <begin position="20"/>
        <end position="259"/>
    </location>
</feature>
<evidence type="ECO:0000256" key="1">
    <source>
        <dbReference type="SAM" id="MobiDB-lite"/>
    </source>
</evidence>
<protein>
    <recommendedName>
        <fullName evidence="6">Terminase</fullName>
    </recommendedName>
</protein>
<dbReference type="Pfam" id="PF05876">
    <property type="entry name" value="GpA_ATPase"/>
    <property type="match status" value="1"/>
</dbReference>
<proteinExistence type="inferred from homology"/>
<dbReference type="PANTHER" id="PTHR34413">
    <property type="entry name" value="PROPHAGE TAIL FIBER ASSEMBLY PROTEIN HOMOLOG TFAE-RELATED-RELATED"/>
    <property type="match status" value="1"/>
</dbReference>
<reference evidence="4 5" key="1">
    <citation type="submission" date="2016-08" db="EMBL/GenBank/DDBJ databases">
        <title>Draft genome sequence of Candidatus Piscirickettsia litoralis, from seawater.</title>
        <authorList>
            <person name="Wan X."/>
            <person name="Lee A.J."/>
            <person name="Hou S."/>
            <person name="Donachie S.P."/>
        </authorList>
    </citation>
    <scope>NUCLEOTIDE SEQUENCE [LARGE SCALE GENOMIC DNA]</scope>
    <source>
        <strain evidence="4 5">Y2</strain>
    </source>
</reference>
<name>A0ABX2ZYB0_9GAMM</name>
<evidence type="ECO:0008006" key="6">
    <source>
        <dbReference type="Google" id="ProtNLM"/>
    </source>
</evidence>
<dbReference type="InterPro" id="IPR027417">
    <property type="entry name" value="P-loop_NTPase"/>
</dbReference>
<dbReference type="Proteomes" id="UP000094329">
    <property type="component" value="Unassembled WGS sequence"/>
</dbReference>
<dbReference type="InterPro" id="IPR008866">
    <property type="entry name" value="Phage_lambda_GpA-like"/>
</dbReference>
<dbReference type="Gene3D" id="3.40.50.300">
    <property type="entry name" value="P-loop containing nucleotide triphosphate hydrolases"/>
    <property type="match status" value="1"/>
</dbReference>
<organism evidence="4 5">
    <name type="scientific">Piscirickettsia litoralis</name>
    <dbReference type="NCBI Taxonomy" id="1891921"/>
    <lineage>
        <taxon>Bacteria</taxon>
        <taxon>Pseudomonadati</taxon>
        <taxon>Pseudomonadota</taxon>
        <taxon>Gammaproteobacteria</taxon>
        <taxon>Thiotrichales</taxon>
        <taxon>Piscirickettsiaceae</taxon>
        <taxon>Piscirickettsia</taxon>
    </lineage>
</organism>
<dbReference type="Pfam" id="PF20454">
    <property type="entry name" value="GpA_nuclease"/>
    <property type="match status" value="1"/>
</dbReference>
<feature type="compositionally biased region" description="Low complexity" evidence="1">
    <location>
        <begin position="557"/>
        <end position="578"/>
    </location>
</feature>